<comment type="similarity">
    <text evidence="1 6">Belongs to the small GTPase superfamily. Arf family.</text>
</comment>
<keyword evidence="5" id="KW-0479">Metal-binding</keyword>
<feature type="binding site" evidence="4">
    <location>
        <begin position="19"/>
        <end position="26"/>
    </location>
    <ligand>
        <name>GTP</name>
        <dbReference type="ChEBI" id="CHEBI:37565"/>
    </ligand>
</feature>
<dbReference type="GO" id="GO:0005525">
    <property type="term" value="F:GTP binding"/>
    <property type="evidence" value="ECO:0007669"/>
    <property type="project" value="UniProtKB-KW"/>
</dbReference>
<dbReference type="EMBL" id="JAOPGA020001001">
    <property type="protein sequence ID" value="KAL0483916.1"/>
    <property type="molecule type" value="Genomic_DNA"/>
</dbReference>
<dbReference type="Gene3D" id="3.40.50.300">
    <property type="entry name" value="P-loop containing nucleotide triphosphate hydrolases"/>
    <property type="match status" value="1"/>
</dbReference>
<keyword evidence="2 4" id="KW-0547">Nucleotide-binding</keyword>
<dbReference type="NCBIfam" id="TIGR00231">
    <property type="entry name" value="small_GTP"/>
    <property type="match status" value="1"/>
</dbReference>
<evidence type="ECO:0000313" key="7">
    <source>
        <dbReference type="EMBL" id="KAL0483916.1"/>
    </source>
</evidence>
<keyword evidence="3 4" id="KW-0342">GTP-binding</keyword>
<dbReference type="PROSITE" id="PS51417">
    <property type="entry name" value="ARF"/>
    <property type="match status" value="1"/>
</dbReference>
<dbReference type="InterPro" id="IPR024156">
    <property type="entry name" value="Small_GTPase_ARF"/>
</dbReference>
<feature type="binding site" evidence="4">
    <location>
        <begin position="122"/>
        <end position="125"/>
    </location>
    <ligand>
        <name>GTP</name>
        <dbReference type="ChEBI" id="CHEBI:37565"/>
    </ligand>
</feature>
<gene>
    <name evidence="7" type="ORF">AKO1_004528</name>
</gene>
<evidence type="ECO:0000256" key="4">
    <source>
        <dbReference type="PIRSR" id="PIRSR606689-1"/>
    </source>
</evidence>
<evidence type="ECO:0000256" key="5">
    <source>
        <dbReference type="PIRSR" id="PIRSR606689-2"/>
    </source>
</evidence>
<reference evidence="7 8" key="1">
    <citation type="submission" date="2024-03" db="EMBL/GenBank/DDBJ databases">
        <title>The Acrasis kona genome and developmental transcriptomes reveal deep origins of eukaryotic multicellular pathways.</title>
        <authorList>
            <person name="Sheikh S."/>
            <person name="Fu C.-J."/>
            <person name="Brown M.W."/>
            <person name="Baldauf S.L."/>
        </authorList>
    </citation>
    <scope>NUCLEOTIDE SEQUENCE [LARGE SCALE GENOMIC DNA]</scope>
    <source>
        <strain evidence="7 8">ATCC MYA-3509</strain>
    </source>
</reference>
<evidence type="ECO:0000256" key="1">
    <source>
        <dbReference type="ARBA" id="ARBA00010290"/>
    </source>
</evidence>
<feature type="binding site" evidence="5">
    <location>
        <position position="45"/>
    </location>
    <ligand>
        <name>Mg(2+)</name>
        <dbReference type="ChEBI" id="CHEBI:18420"/>
    </ligand>
</feature>
<dbReference type="PANTHER" id="PTHR11711">
    <property type="entry name" value="ADP RIBOSYLATION FACTOR-RELATED"/>
    <property type="match status" value="1"/>
</dbReference>
<dbReference type="InterPro" id="IPR005225">
    <property type="entry name" value="Small_GTP-bd"/>
</dbReference>
<dbReference type="AlphaFoldDB" id="A0AAW2Z483"/>
<dbReference type="GO" id="GO:0003924">
    <property type="term" value="F:GTPase activity"/>
    <property type="evidence" value="ECO:0007669"/>
    <property type="project" value="InterPro"/>
</dbReference>
<dbReference type="GO" id="GO:0046872">
    <property type="term" value="F:metal ion binding"/>
    <property type="evidence" value="ECO:0007669"/>
    <property type="project" value="UniProtKB-KW"/>
</dbReference>
<dbReference type="InterPro" id="IPR027417">
    <property type="entry name" value="P-loop_NTPase"/>
</dbReference>
<dbReference type="SUPFAM" id="SSF52540">
    <property type="entry name" value="P-loop containing nucleoside triphosphate hydrolases"/>
    <property type="match status" value="1"/>
</dbReference>
<evidence type="ECO:0000256" key="3">
    <source>
        <dbReference type="ARBA" id="ARBA00023134"/>
    </source>
</evidence>
<dbReference type="SMART" id="SM00178">
    <property type="entry name" value="SAR"/>
    <property type="match status" value="1"/>
</dbReference>
<feature type="binding site" evidence="4">
    <location>
        <position position="67"/>
    </location>
    <ligand>
        <name>GTP</name>
        <dbReference type="ChEBI" id="CHEBI:37565"/>
    </ligand>
</feature>
<dbReference type="Proteomes" id="UP001431209">
    <property type="component" value="Unassembled WGS sequence"/>
</dbReference>
<feature type="binding site" evidence="5">
    <location>
        <position position="26"/>
    </location>
    <ligand>
        <name>Mg(2+)</name>
        <dbReference type="ChEBI" id="CHEBI:18420"/>
    </ligand>
</feature>
<name>A0AAW2Z483_9EUKA</name>
<evidence type="ECO:0000256" key="2">
    <source>
        <dbReference type="ARBA" id="ARBA00022741"/>
    </source>
</evidence>
<sequence length="177" mass="19486">MGSVLSSGKKKKVKIVCCGLDNSGKTTIINSLKAKKAQVADVTPTVGFSVEEFEKENLLFSVFDMSGQGKFRNLWESFYDDINAVVFVIDAADRVRMTVAKNELDLLLEKEKKNIPILFFANKQDIQGSLSAQECSDVMGLGEIKDRSFNIVGTNALKNTGIDVGVKWLSGELNKKQ</sequence>
<evidence type="ECO:0000256" key="6">
    <source>
        <dbReference type="RuleBase" id="RU003925"/>
    </source>
</evidence>
<dbReference type="PRINTS" id="PR00328">
    <property type="entry name" value="SAR1GTPBP"/>
</dbReference>
<evidence type="ECO:0000313" key="8">
    <source>
        <dbReference type="Proteomes" id="UP001431209"/>
    </source>
</evidence>
<keyword evidence="8" id="KW-1185">Reference proteome</keyword>
<dbReference type="InterPro" id="IPR006689">
    <property type="entry name" value="Small_GTPase_ARF/SAR"/>
</dbReference>
<dbReference type="SMART" id="SM00177">
    <property type="entry name" value="ARF"/>
    <property type="match status" value="1"/>
</dbReference>
<protein>
    <submittedName>
        <fullName evidence="7">ADP-ribosylation factor-like protein</fullName>
    </submittedName>
</protein>
<accession>A0AAW2Z483</accession>
<dbReference type="FunFam" id="3.40.50.300:FF:001166">
    <property type="entry name" value="ADP-ribosylation factor D"/>
    <property type="match status" value="1"/>
</dbReference>
<comment type="caution">
    <text evidence="7">The sequence shown here is derived from an EMBL/GenBank/DDBJ whole genome shotgun (WGS) entry which is preliminary data.</text>
</comment>
<keyword evidence="5" id="KW-0460">Magnesium</keyword>
<organism evidence="7 8">
    <name type="scientific">Acrasis kona</name>
    <dbReference type="NCBI Taxonomy" id="1008807"/>
    <lineage>
        <taxon>Eukaryota</taxon>
        <taxon>Discoba</taxon>
        <taxon>Heterolobosea</taxon>
        <taxon>Tetramitia</taxon>
        <taxon>Eutetramitia</taxon>
        <taxon>Acrasidae</taxon>
        <taxon>Acrasis</taxon>
    </lineage>
</organism>
<proteinExistence type="inferred from homology"/>
<dbReference type="Pfam" id="PF00025">
    <property type="entry name" value="Arf"/>
    <property type="match status" value="1"/>
</dbReference>